<evidence type="ECO:0000313" key="3">
    <source>
        <dbReference type="Proteomes" id="UP000199399"/>
    </source>
</evidence>
<accession>A0A1G7ZV28</accession>
<dbReference type="Proteomes" id="UP000199399">
    <property type="component" value="Unassembled WGS sequence"/>
</dbReference>
<dbReference type="RefSeq" id="WP_088716850.1">
    <property type="nucleotide sequence ID" value="NZ_FNBP01000028.1"/>
</dbReference>
<reference evidence="3" key="1">
    <citation type="submission" date="2016-10" db="EMBL/GenBank/DDBJ databases">
        <authorList>
            <person name="Varghese N."/>
            <person name="Submissions S."/>
        </authorList>
    </citation>
    <scope>NUCLEOTIDE SEQUENCE [LARGE SCALE GENOMIC DNA]</scope>
    <source>
        <strain evidence="3">DSM 16477</strain>
    </source>
</reference>
<feature type="domain" description="Bulb-type lectin" evidence="1">
    <location>
        <begin position="1"/>
        <end position="71"/>
    </location>
</feature>
<organism evidence="2 3">
    <name type="scientific">Sulfitobacter delicatus</name>
    <dbReference type="NCBI Taxonomy" id="218672"/>
    <lineage>
        <taxon>Bacteria</taxon>
        <taxon>Pseudomonadati</taxon>
        <taxon>Pseudomonadota</taxon>
        <taxon>Alphaproteobacteria</taxon>
        <taxon>Rhodobacterales</taxon>
        <taxon>Roseobacteraceae</taxon>
        <taxon>Sulfitobacter</taxon>
    </lineage>
</organism>
<dbReference type="EMBL" id="FNBP01000028">
    <property type="protein sequence ID" value="SDH12528.1"/>
    <property type="molecule type" value="Genomic_DNA"/>
</dbReference>
<proteinExistence type="predicted"/>
<keyword evidence="3" id="KW-1185">Reference proteome</keyword>
<evidence type="ECO:0000259" key="1">
    <source>
        <dbReference type="PROSITE" id="PS50927"/>
    </source>
</evidence>
<evidence type="ECO:0000313" key="2">
    <source>
        <dbReference type="EMBL" id="SDH12528.1"/>
    </source>
</evidence>
<sequence>MSARLFSLWSEYDGLPGAEVVYSANPDLLRKMGRDHHAAATHKPDLRLLDPEGKTVATMDTWATDWTEMGA</sequence>
<gene>
    <name evidence="2" type="ORF">SAMN04489759_1281</name>
</gene>
<dbReference type="GeneID" id="68872739"/>
<protein>
    <recommendedName>
        <fullName evidence="1">Bulb-type lectin domain-containing protein</fullName>
    </recommendedName>
</protein>
<name>A0A1G7ZV28_9RHOB</name>
<dbReference type="STRING" id="218672.SAMN04489759_1281"/>
<dbReference type="InterPro" id="IPR001480">
    <property type="entry name" value="Bulb-type_lectin_dom"/>
</dbReference>
<dbReference type="AlphaFoldDB" id="A0A1G7ZV28"/>
<dbReference type="OrthoDB" id="7747887at2"/>
<dbReference type="PROSITE" id="PS50927">
    <property type="entry name" value="BULB_LECTIN"/>
    <property type="match status" value="1"/>
</dbReference>